<comment type="caution">
    <text evidence="13">The sequence shown here is derived from an EMBL/GenBank/DDBJ whole genome shotgun (WGS) entry which is preliminary data.</text>
</comment>
<evidence type="ECO:0000256" key="8">
    <source>
        <dbReference type="ARBA" id="ARBA00022777"/>
    </source>
</evidence>
<evidence type="ECO:0000256" key="11">
    <source>
        <dbReference type="RuleBase" id="RU368116"/>
    </source>
</evidence>
<dbReference type="AlphaFoldDB" id="R4XI62"/>
<evidence type="ECO:0000256" key="1">
    <source>
        <dbReference type="ARBA" id="ARBA00001946"/>
    </source>
</evidence>
<evidence type="ECO:0000313" key="14">
    <source>
        <dbReference type="Proteomes" id="UP000013776"/>
    </source>
</evidence>
<dbReference type="CDD" id="cd01168">
    <property type="entry name" value="adenosine_kinase"/>
    <property type="match status" value="1"/>
</dbReference>
<name>R4XI62_TAPDE</name>
<dbReference type="GO" id="GO:0006166">
    <property type="term" value="P:purine ribonucleoside salvage"/>
    <property type="evidence" value="ECO:0007669"/>
    <property type="project" value="UniProtKB-KW"/>
</dbReference>
<keyword evidence="9 11" id="KW-0067">ATP-binding</keyword>
<sequence>MSYSVFGLGNPLLDLQTKSPELLEKYGLKSNDAILAEEKHEPLYDEVMKKSDVEYTAGGAAQNALRGASYMMAPKSTVYVGCVGQDKYAEQLTASNEREGLRAEYLVDSTTPTGTCAVILSNNDRSLCTRLGAANNYKLEHLKSPEIWKFVEGAKFFYVGGFHLTVCVPAILALGEHAAENNKVFIMNLSAPFLAQFFKEQMDSVAPYWDYLIGNESEALAYAESHDLKTTDITEIATHIAKLPKKNTQRQRIVIITQGAESTIVVEAQQSGEPKVTTFNVNKIDASKIVDTNGAGDAFAGGFLGTLANGKTLEQSIEGGHWLASESIALMGPNFPVPKKTYSA</sequence>
<evidence type="ECO:0000313" key="13">
    <source>
        <dbReference type="EMBL" id="CCG84169.1"/>
    </source>
</evidence>
<comment type="cofactor">
    <cofactor evidence="1 11">
        <name>Mg(2+)</name>
        <dbReference type="ChEBI" id="CHEBI:18420"/>
    </cofactor>
</comment>
<dbReference type="InterPro" id="IPR029056">
    <property type="entry name" value="Ribokinase-like"/>
</dbReference>
<evidence type="ECO:0000259" key="12">
    <source>
        <dbReference type="Pfam" id="PF00294"/>
    </source>
</evidence>
<keyword evidence="8 11" id="KW-0418">Kinase</keyword>
<dbReference type="UniPathway" id="UPA00588">
    <property type="reaction ID" value="UER00659"/>
</dbReference>
<evidence type="ECO:0000256" key="3">
    <source>
        <dbReference type="ARBA" id="ARBA00010688"/>
    </source>
</evidence>
<dbReference type="PANTHER" id="PTHR45769:SF3">
    <property type="entry name" value="ADENOSINE KINASE"/>
    <property type="match status" value="1"/>
</dbReference>
<reference evidence="13 14" key="1">
    <citation type="journal article" date="2013" name="MBio">
        <title>Genome sequencing of the plant pathogen Taphrina deformans, the causal agent of peach leaf curl.</title>
        <authorList>
            <person name="Cisse O.H."/>
            <person name="Almeida J.M.G.C.F."/>
            <person name="Fonseca A."/>
            <person name="Kumar A.A."/>
            <person name="Salojaervi J."/>
            <person name="Overmyer K."/>
            <person name="Hauser P.M."/>
            <person name="Pagni M."/>
        </authorList>
    </citation>
    <scope>NUCLEOTIDE SEQUENCE [LARGE SCALE GENOMIC DNA]</scope>
    <source>
        <strain evidence="14">PYCC 5710 / ATCC 11124 / CBS 356.35 / IMI 108563 / JCM 9778 / NBRC 8474</strain>
    </source>
</reference>
<keyword evidence="5 11" id="KW-0808">Transferase</keyword>
<dbReference type="GO" id="GO:0004001">
    <property type="term" value="F:adenosine kinase activity"/>
    <property type="evidence" value="ECO:0007669"/>
    <property type="project" value="UniProtKB-UniRule"/>
</dbReference>
<dbReference type="OrthoDB" id="432447at2759"/>
<dbReference type="GO" id="GO:0005634">
    <property type="term" value="C:nucleus"/>
    <property type="evidence" value="ECO:0007669"/>
    <property type="project" value="TreeGrafter"/>
</dbReference>
<protein>
    <recommendedName>
        <fullName evidence="4 11">Adenosine kinase</fullName>
        <shortName evidence="11">AK</shortName>
        <ecNumber evidence="4 11">2.7.1.20</ecNumber>
    </recommendedName>
    <alternativeName>
        <fullName evidence="11">Adenosine 5'-phosphotransferase</fullName>
    </alternativeName>
</protein>
<dbReference type="InterPro" id="IPR011611">
    <property type="entry name" value="PfkB_dom"/>
</dbReference>
<evidence type="ECO:0000256" key="2">
    <source>
        <dbReference type="ARBA" id="ARBA00004801"/>
    </source>
</evidence>
<dbReference type="FunFam" id="3.40.1190.20:FF:000014">
    <property type="entry name" value="ADO1p Adenosine kinase"/>
    <property type="match status" value="1"/>
</dbReference>
<keyword evidence="6 11" id="KW-0660">Purine salvage</keyword>
<dbReference type="VEuPathDB" id="FungiDB:TAPDE_004568"/>
<evidence type="ECO:0000256" key="5">
    <source>
        <dbReference type="ARBA" id="ARBA00022679"/>
    </source>
</evidence>
<comment type="pathway">
    <text evidence="2 11">Purine metabolism; AMP biosynthesis via salvage pathway; AMP from adenosine: step 1/1.</text>
</comment>
<dbReference type="eggNOG" id="KOG2854">
    <property type="taxonomic scope" value="Eukaryota"/>
</dbReference>
<accession>R4XI62</accession>
<comment type="similarity">
    <text evidence="3 11">Belongs to the carbohydrate kinase PfkB family.</text>
</comment>
<dbReference type="GO" id="GO:0005524">
    <property type="term" value="F:ATP binding"/>
    <property type="evidence" value="ECO:0007669"/>
    <property type="project" value="UniProtKB-UniRule"/>
</dbReference>
<evidence type="ECO:0000256" key="10">
    <source>
        <dbReference type="PIRSR" id="PIRSR601805-1"/>
    </source>
</evidence>
<dbReference type="GO" id="GO:0044209">
    <property type="term" value="P:AMP salvage"/>
    <property type="evidence" value="ECO:0007669"/>
    <property type="project" value="UniProtKB-UniRule"/>
</dbReference>
<comment type="function">
    <text evidence="11">ATP dependent phosphorylation of adenosine and other related nucleoside analogs to monophosphate derivatives.</text>
</comment>
<dbReference type="GO" id="GO:0005829">
    <property type="term" value="C:cytosol"/>
    <property type="evidence" value="ECO:0007669"/>
    <property type="project" value="TreeGrafter"/>
</dbReference>
<gene>
    <name evidence="13" type="ORF">TAPDE_004568</name>
</gene>
<evidence type="ECO:0000256" key="6">
    <source>
        <dbReference type="ARBA" id="ARBA00022726"/>
    </source>
</evidence>
<dbReference type="Gene3D" id="3.30.1110.10">
    <property type="match status" value="1"/>
</dbReference>
<feature type="domain" description="Carbohydrate kinase PfkB" evidence="12">
    <location>
        <begin position="22"/>
        <end position="339"/>
    </location>
</feature>
<evidence type="ECO:0000256" key="4">
    <source>
        <dbReference type="ARBA" id="ARBA00012119"/>
    </source>
</evidence>
<keyword evidence="11" id="KW-0460">Magnesium</keyword>
<dbReference type="PRINTS" id="PR00989">
    <property type="entry name" value="ADENOKINASE"/>
</dbReference>
<dbReference type="EMBL" id="CAHR02000208">
    <property type="protein sequence ID" value="CCG84169.1"/>
    <property type="molecule type" value="Genomic_DNA"/>
</dbReference>
<dbReference type="SUPFAM" id="SSF53613">
    <property type="entry name" value="Ribokinase-like"/>
    <property type="match status" value="1"/>
</dbReference>
<dbReference type="Pfam" id="PF00294">
    <property type="entry name" value="PfkB"/>
    <property type="match status" value="1"/>
</dbReference>
<dbReference type="PROSITE" id="PS00584">
    <property type="entry name" value="PFKB_KINASES_2"/>
    <property type="match status" value="1"/>
</dbReference>
<dbReference type="GO" id="GO:0006144">
    <property type="term" value="P:purine nucleobase metabolic process"/>
    <property type="evidence" value="ECO:0007669"/>
    <property type="project" value="TreeGrafter"/>
</dbReference>
<keyword evidence="7 11" id="KW-0547">Nucleotide-binding</keyword>
<feature type="active site" description="Proton acceptor" evidence="10">
    <location>
        <position position="297"/>
    </location>
</feature>
<dbReference type="Proteomes" id="UP000013776">
    <property type="component" value="Unassembled WGS sequence"/>
</dbReference>
<proteinExistence type="inferred from homology"/>
<keyword evidence="14" id="KW-1185">Reference proteome</keyword>
<comment type="catalytic activity">
    <reaction evidence="11">
        <text>adenosine + ATP = AMP + ADP + H(+)</text>
        <dbReference type="Rhea" id="RHEA:20824"/>
        <dbReference type="ChEBI" id="CHEBI:15378"/>
        <dbReference type="ChEBI" id="CHEBI:16335"/>
        <dbReference type="ChEBI" id="CHEBI:30616"/>
        <dbReference type="ChEBI" id="CHEBI:456215"/>
        <dbReference type="ChEBI" id="CHEBI:456216"/>
        <dbReference type="EC" id="2.7.1.20"/>
    </reaction>
</comment>
<dbReference type="Gene3D" id="3.40.1190.20">
    <property type="match status" value="1"/>
</dbReference>
<organism evidence="13 14">
    <name type="scientific">Taphrina deformans (strain PYCC 5710 / ATCC 11124 / CBS 356.35 / IMI 108563 / JCM 9778 / NBRC 8474)</name>
    <name type="common">Peach leaf curl fungus</name>
    <name type="synonym">Lalaria deformans</name>
    <dbReference type="NCBI Taxonomy" id="1097556"/>
    <lineage>
        <taxon>Eukaryota</taxon>
        <taxon>Fungi</taxon>
        <taxon>Dikarya</taxon>
        <taxon>Ascomycota</taxon>
        <taxon>Taphrinomycotina</taxon>
        <taxon>Taphrinomycetes</taxon>
        <taxon>Taphrinales</taxon>
        <taxon>Taphrinaceae</taxon>
        <taxon>Taphrina</taxon>
    </lineage>
</organism>
<dbReference type="STRING" id="1097556.R4XI62"/>
<dbReference type="InterPro" id="IPR001805">
    <property type="entry name" value="Adenokinase"/>
</dbReference>
<dbReference type="PANTHER" id="PTHR45769">
    <property type="entry name" value="ADENOSINE KINASE"/>
    <property type="match status" value="1"/>
</dbReference>
<dbReference type="EC" id="2.7.1.20" evidence="4 11"/>
<evidence type="ECO:0000256" key="7">
    <source>
        <dbReference type="ARBA" id="ARBA00022741"/>
    </source>
</evidence>
<dbReference type="InterPro" id="IPR002173">
    <property type="entry name" value="Carboh/pur_kinase_PfkB_CS"/>
</dbReference>
<evidence type="ECO:0000256" key="9">
    <source>
        <dbReference type="ARBA" id="ARBA00022840"/>
    </source>
</evidence>